<feature type="signal peptide" evidence="1">
    <location>
        <begin position="1"/>
        <end position="17"/>
    </location>
</feature>
<dbReference type="Proteomes" id="UP000799770">
    <property type="component" value="Unassembled WGS sequence"/>
</dbReference>
<evidence type="ECO:0000256" key="1">
    <source>
        <dbReference type="SAM" id="SignalP"/>
    </source>
</evidence>
<dbReference type="EMBL" id="ML977335">
    <property type="protein sequence ID" value="KAF2111170.1"/>
    <property type="molecule type" value="Genomic_DNA"/>
</dbReference>
<sequence>MRSTTFFFLALGTSVLAAPARPNLDVAIANPIEVDRRVIPTNLEDAIADPVEIDRRVASSVDEAIANSIDVNRKRKIPDLGDLFRNPPKPPKVL</sequence>
<proteinExistence type="predicted"/>
<evidence type="ECO:0000313" key="3">
    <source>
        <dbReference type="Proteomes" id="UP000799770"/>
    </source>
</evidence>
<reference evidence="2" key="1">
    <citation type="journal article" date="2020" name="Stud. Mycol.">
        <title>101 Dothideomycetes genomes: a test case for predicting lifestyles and emergence of pathogens.</title>
        <authorList>
            <person name="Haridas S."/>
            <person name="Albert R."/>
            <person name="Binder M."/>
            <person name="Bloem J."/>
            <person name="Labutti K."/>
            <person name="Salamov A."/>
            <person name="Andreopoulos B."/>
            <person name="Baker S."/>
            <person name="Barry K."/>
            <person name="Bills G."/>
            <person name="Bluhm B."/>
            <person name="Cannon C."/>
            <person name="Castanera R."/>
            <person name="Culley D."/>
            <person name="Daum C."/>
            <person name="Ezra D."/>
            <person name="Gonzalez J."/>
            <person name="Henrissat B."/>
            <person name="Kuo A."/>
            <person name="Liang C."/>
            <person name="Lipzen A."/>
            <person name="Lutzoni F."/>
            <person name="Magnuson J."/>
            <person name="Mondo S."/>
            <person name="Nolan M."/>
            <person name="Ohm R."/>
            <person name="Pangilinan J."/>
            <person name="Park H.-J."/>
            <person name="Ramirez L."/>
            <person name="Alfaro M."/>
            <person name="Sun H."/>
            <person name="Tritt A."/>
            <person name="Yoshinaga Y."/>
            <person name="Zwiers L.-H."/>
            <person name="Turgeon B."/>
            <person name="Goodwin S."/>
            <person name="Spatafora J."/>
            <person name="Crous P."/>
            <person name="Grigoriev I."/>
        </authorList>
    </citation>
    <scope>NUCLEOTIDE SEQUENCE</scope>
    <source>
        <strain evidence="2">CBS 627.86</strain>
    </source>
</reference>
<organism evidence="2 3">
    <name type="scientific">Lophiotrema nucula</name>
    <dbReference type="NCBI Taxonomy" id="690887"/>
    <lineage>
        <taxon>Eukaryota</taxon>
        <taxon>Fungi</taxon>
        <taxon>Dikarya</taxon>
        <taxon>Ascomycota</taxon>
        <taxon>Pezizomycotina</taxon>
        <taxon>Dothideomycetes</taxon>
        <taxon>Pleosporomycetidae</taxon>
        <taxon>Pleosporales</taxon>
        <taxon>Lophiotremataceae</taxon>
        <taxon>Lophiotrema</taxon>
    </lineage>
</organism>
<accession>A0A6A5YVS1</accession>
<keyword evidence="1" id="KW-0732">Signal</keyword>
<dbReference type="AlphaFoldDB" id="A0A6A5YVS1"/>
<name>A0A6A5YVS1_9PLEO</name>
<keyword evidence="3" id="KW-1185">Reference proteome</keyword>
<protein>
    <submittedName>
        <fullName evidence="2">Uncharacterized protein</fullName>
    </submittedName>
</protein>
<gene>
    <name evidence="2" type="ORF">BDV96DRAFT_650277</name>
</gene>
<feature type="chain" id="PRO_5025478378" evidence="1">
    <location>
        <begin position="18"/>
        <end position="94"/>
    </location>
</feature>
<evidence type="ECO:0000313" key="2">
    <source>
        <dbReference type="EMBL" id="KAF2111170.1"/>
    </source>
</evidence>